<evidence type="ECO:0000259" key="6">
    <source>
        <dbReference type="Pfam" id="PF00441"/>
    </source>
</evidence>
<organism evidence="9 10">
    <name type="scientific">Tritonibacter mobilis F1926</name>
    <dbReference type="NCBI Taxonomy" id="1265309"/>
    <lineage>
        <taxon>Bacteria</taxon>
        <taxon>Pseudomonadati</taxon>
        <taxon>Pseudomonadota</taxon>
        <taxon>Alphaproteobacteria</taxon>
        <taxon>Rhodobacterales</taxon>
        <taxon>Paracoccaceae</taxon>
        <taxon>Tritonibacter</taxon>
    </lineage>
</organism>
<name>A0A1B1A8D0_9RHOB</name>
<evidence type="ECO:0000256" key="4">
    <source>
        <dbReference type="ARBA" id="ARBA00022827"/>
    </source>
</evidence>
<dbReference type="GeneID" id="28251938"/>
<dbReference type="InterPro" id="IPR006089">
    <property type="entry name" value="Acyl-CoA_DH_CS"/>
</dbReference>
<dbReference type="OrthoDB" id="9771038at2"/>
<dbReference type="Gene3D" id="2.40.110.20">
    <property type="match status" value="1"/>
</dbReference>
<dbReference type="EMBL" id="CP015231">
    <property type="protein sequence ID" value="ANP42824.1"/>
    <property type="molecule type" value="Genomic_DNA"/>
</dbReference>
<keyword evidence="4 5" id="KW-0274">FAD</keyword>
<dbReference type="InterPro" id="IPR041504">
    <property type="entry name" value="AidB_N"/>
</dbReference>
<dbReference type="Pfam" id="PF00441">
    <property type="entry name" value="Acyl-CoA_dh_1"/>
    <property type="match status" value="1"/>
</dbReference>
<feature type="domain" description="Adaptive response protein AidB N-terminal" evidence="8">
    <location>
        <begin position="10"/>
        <end position="171"/>
    </location>
</feature>
<keyword evidence="5" id="KW-0560">Oxidoreductase</keyword>
<proteinExistence type="inferred from homology"/>
<evidence type="ECO:0000313" key="10">
    <source>
        <dbReference type="Proteomes" id="UP000013243"/>
    </source>
</evidence>
<dbReference type="PANTHER" id="PTHR42707">
    <property type="entry name" value="ACYL-COA DEHYDROGENASE"/>
    <property type="match status" value="1"/>
</dbReference>
<dbReference type="Pfam" id="PF18158">
    <property type="entry name" value="AidB_N"/>
    <property type="match status" value="1"/>
</dbReference>
<evidence type="ECO:0000313" key="9">
    <source>
        <dbReference type="EMBL" id="ANP42824.1"/>
    </source>
</evidence>
<dbReference type="SUPFAM" id="SSF47203">
    <property type="entry name" value="Acyl-CoA dehydrogenase C-terminal domain-like"/>
    <property type="match status" value="1"/>
</dbReference>
<dbReference type="Proteomes" id="UP000013243">
    <property type="component" value="Plasmid unnamed1"/>
</dbReference>
<dbReference type="InterPro" id="IPR006091">
    <property type="entry name" value="Acyl-CoA_Oxase/DH_mid-dom"/>
</dbReference>
<feature type="domain" description="Acyl-CoA dehydrogenase/oxidase C-terminal" evidence="6">
    <location>
        <begin position="286"/>
        <end position="441"/>
    </location>
</feature>
<evidence type="ECO:0000259" key="8">
    <source>
        <dbReference type="Pfam" id="PF18158"/>
    </source>
</evidence>
<dbReference type="AlphaFoldDB" id="A0A1B1A8D0"/>
<evidence type="ECO:0000256" key="2">
    <source>
        <dbReference type="ARBA" id="ARBA00009347"/>
    </source>
</evidence>
<geneLocation type="plasmid" evidence="9 10">
    <name>unnamed1</name>
</geneLocation>
<dbReference type="InterPro" id="IPR052904">
    <property type="entry name" value="Acyl-CoA_dehydrogenase-like"/>
</dbReference>
<evidence type="ECO:0000256" key="3">
    <source>
        <dbReference type="ARBA" id="ARBA00022630"/>
    </source>
</evidence>
<dbReference type="KEGG" id="rmb:K529_018850"/>
<dbReference type="RefSeq" id="WP_046002554.1">
    <property type="nucleotide sequence ID" value="NZ_CP015231.1"/>
</dbReference>
<protein>
    <submittedName>
        <fullName evidence="9">DNA alkylation response protein</fullName>
    </submittedName>
</protein>
<evidence type="ECO:0000256" key="1">
    <source>
        <dbReference type="ARBA" id="ARBA00001974"/>
    </source>
</evidence>
<dbReference type="InterPro" id="IPR009075">
    <property type="entry name" value="AcylCo_DH/oxidase_C"/>
</dbReference>
<evidence type="ECO:0000259" key="7">
    <source>
        <dbReference type="Pfam" id="PF02770"/>
    </source>
</evidence>
<keyword evidence="9" id="KW-0614">Plasmid</keyword>
<dbReference type="InterPro" id="IPR009100">
    <property type="entry name" value="AcylCoA_DH/oxidase_NM_dom_sf"/>
</dbReference>
<dbReference type="InterPro" id="IPR036250">
    <property type="entry name" value="AcylCo_DH-like_C"/>
</dbReference>
<dbReference type="PANTHER" id="PTHR42707:SF2">
    <property type="entry name" value="ACD11 DEHYDROGENASE"/>
    <property type="match status" value="1"/>
</dbReference>
<gene>
    <name evidence="9" type="ORF">K529_018850</name>
</gene>
<reference evidence="9 10" key="1">
    <citation type="journal article" date="2016" name="ISME J.">
        <title>Global occurrence and heterogeneity of the Roseobacter-clade species Ruegeria mobilis.</title>
        <authorList>
            <person name="Sonnenschein E."/>
            <person name="Gram L."/>
        </authorList>
    </citation>
    <scope>NUCLEOTIDE SEQUENCE [LARGE SCALE GENOMIC DNA]</scope>
    <source>
        <strain evidence="9 10">F1926</strain>
        <plasmid evidence="9 10">unnamed1</plasmid>
    </source>
</reference>
<dbReference type="Gene3D" id="6.10.250.600">
    <property type="match status" value="1"/>
</dbReference>
<comment type="similarity">
    <text evidence="2 5">Belongs to the acyl-CoA dehydrogenase family.</text>
</comment>
<dbReference type="GO" id="GO:0003995">
    <property type="term" value="F:acyl-CoA dehydrogenase activity"/>
    <property type="evidence" value="ECO:0007669"/>
    <property type="project" value="InterPro"/>
</dbReference>
<feature type="domain" description="Acyl-CoA oxidase/dehydrogenase middle" evidence="7">
    <location>
        <begin position="178"/>
        <end position="275"/>
    </location>
</feature>
<dbReference type="PROSITE" id="PS00073">
    <property type="entry name" value="ACYL_COA_DH_2"/>
    <property type="match status" value="1"/>
</dbReference>
<evidence type="ECO:0000256" key="5">
    <source>
        <dbReference type="RuleBase" id="RU362125"/>
    </source>
</evidence>
<accession>A0A1B1A8D0</accession>
<dbReference type="Gene3D" id="1.20.140.10">
    <property type="entry name" value="Butyryl-CoA Dehydrogenase, subunit A, domain 3"/>
    <property type="match status" value="1"/>
</dbReference>
<keyword evidence="3 5" id="KW-0285">Flavoprotein</keyword>
<sequence length="577" mass="62723">MSAQIHKNIPDSAGLNAFDADRALQDLAWLYLEKADYTRALPELQRMGSLTQQLEELALTADKNPPTLQIRARNGADLERIHKHPAYVELERYAFGEFGLAAMSHRGGVFGAPDKLPPMVKYALVYLFVQAEFGLCCPLSMTDSLTRTLVKFGSEELVNTYFEQLTSQDMDTVFQGSMFMTEQAAGSDVGAIDTTARLEDGEWKLYGDKWFCSNPDAALGMVLARPEGGDAGTRGLSLFLLPRTLPDGSKNAYRILRLKEKMGTKSMASGEITLEGATAYLVGDPGQGFKQMTDMINMSRLANGVRSAGLMRRAVSEALFISKNRTAFGKRLIDLPLMRRQLMKMLVTAEQGRSMVFHTAKVLQASDAGDAKMAKVLRILTPLIKFRTCRDARKVAGDAMEVRGGCGYIEEWSDARVLRDAHLGSIWEGTSNIVALDVARATRREGALDALFDYCSTLLTEAASKGLMVGDILERLTRSVDFLNAVANDAAREGEVRAAASAVYNAVSATVLAWEDAQLSDRAGYAGDRLALARAVVAHKLTATDPLSGTETHEAADAALLDRALAEAELATPVAAQ</sequence>
<dbReference type="SUPFAM" id="SSF56645">
    <property type="entry name" value="Acyl-CoA dehydrogenase NM domain-like"/>
    <property type="match status" value="1"/>
</dbReference>
<dbReference type="Pfam" id="PF02770">
    <property type="entry name" value="Acyl-CoA_dh_M"/>
    <property type="match status" value="1"/>
</dbReference>
<comment type="cofactor">
    <cofactor evidence="1 5">
        <name>FAD</name>
        <dbReference type="ChEBI" id="CHEBI:57692"/>
    </cofactor>
</comment>